<gene>
    <name evidence="2" type="ORF">CFP56_027254</name>
</gene>
<feature type="non-terminal residue" evidence="2">
    <location>
        <position position="1"/>
    </location>
</feature>
<dbReference type="EMBL" id="PKMF04000443">
    <property type="protein sequence ID" value="KAK7831499.1"/>
    <property type="molecule type" value="Genomic_DNA"/>
</dbReference>
<name>A0AAW0JWV6_QUESU</name>
<feature type="transmembrane region" description="Helical" evidence="1">
    <location>
        <begin position="68"/>
        <end position="90"/>
    </location>
</feature>
<keyword evidence="1" id="KW-0812">Transmembrane</keyword>
<reference evidence="2 3" key="1">
    <citation type="journal article" date="2018" name="Sci. Data">
        <title>The draft genome sequence of cork oak.</title>
        <authorList>
            <person name="Ramos A.M."/>
            <person name="Usie A."/>
            <person name="Barbosa P."/>
            <person name="Barros P.M."/>
            <person name="Capote T."/>
            <person name="Chaves I."/>
            <person name="Simoes F."/>
            <person name="Abreu I."/>
            <person name="Carrasquinho I."/>
            <person name="Faro C."/>
            <person name="Guimaraes J.B."/>
            <person name="Mendonca D."/>
            <person name="Nobrega F."/>
            <person name="Rodrigues L."/>
            <person name="Saibo N.J.M."/>
            <person name="Varela M.C."/>
            <person name="Egas C."/>
            <person name="Matos J."/>
            <person name="Miguel C.M."/>
            <person name="Oliveira M.M."/>
            <person name="Ricardo C.P."/>
            <person name="Goncalves S."/>
        </authorList>
    </citation>
    <scope>NUCLEOTIDE SEQUENCE [LARGE SCALE GENOMIC DNA]</scope>
    <source>
        <strain evidence="3">cv. HL8</strain>
    </source>
</reference>
<evidence type="ECO:0000313" key="2">
    <source>
        <dbReference type="EMBL" id="KAK7831499.1"/>
    </source>
</evidence>
<protein>
    <submittedName>
        <fullName evidence="2">Uncharacterized protein</fullName>
    </submittedName>
</protein>
<keyword evidence="1" id="KW-0472">Membrane</keyword>
<dbReference type="Proteomes" id="UP000237347">
    <property type="component" value="Unassembled WGS sequence"/>
</dbReference>
<evidence type="ECO:0000256" key="1">
    <source>
        <dbReference type="SAM" id="Phobius"/>
    </source>
</evidence>
<comment type="caution">
    <text evidence="2">The sequence shown here is derived from an EMBL/GenBank/DDBJ whole genome shotgun (WGS) entry which is preliminary data.</text>
</comment>
<dbReference type="AlphaFoldDB" id="A0AAW0JWV6"/>
<keyword evidence="3" id="KW-1185">Reference proteome</keyword>
<organism evidence="2 3">
    <name type="scientific">Quercus suber</name>
    <name type="common">Cork oak</name>
    <dbReference type="NCBI Taxonomy" id="58331"/>
    <lineage>
        <taxon>Eukaryota</taxon>
        <taxon>Viridiplantae</taxon>
        <taxon>Streptophyta</taxon>
        <taxon>Embryophyta</taxon>
        <taxon>Tracheophyta</taxon>
        <taxon>Spermatophyta</taxon>
        <taxon>Magnoliopsida</taxon>
        <taxon>eudicotyledons</taxon>
        <taxon>Gunneridae</taxon>
        <taxon>Pentapetalae</taxon>
        <taxon>rosids</taxon>
        <taxon>fabids</taxon>
        <taxon>Fagales</taxon>
        <taxon>Fagaceae</taxon>
        <taxon>Quercus</taxon>
    </lineage>
</organism>
<proteinExistence type="predicted"/>
<evidence type="ECO:0000313" key="3">
    <source>
        <dbReference type="Proteomes" id="UP000237347"/>
    </source>
</evidence>
<sequence>DPPQHILKTQPGKAPSPSLSQTHIHTLISLSPYILLSFKSPEFQNSPNSIYKNNSLFKLFPLPPKFPLISYSSSSSSLDLILLILIFSIIKP</sequence>
<keyword evidence="1" id="KW-1133">Transmembrane helix</keyword>
<accession>A0AAW0JWV6</accession>